<comment type="caution">
    <text evidence="3">The sequence shown here is derived from an EMBL/GenBank/DDBJ whole genome shotgun (WGS) entry which is preliminary data.</text>
</comment>
<reference evidence="3" key="1">
    <citation type="submission" date="2022-08" db="EMBL/GenBank/DDBJ databases">
        <authorList>
            <person name="Marques A."/>
        </authorList>
    </citation>
    <scope>NUCLEOTIDE SEQUENCE</scope>
    <source>
        <strain evidence="3">RhyPub2mFocal</strain>
        <tissue evidence="3">Leaves</tissue>
    </source>
</reference>
<proteinExistence type="predicted"/>
<dbReference type="EMBL" id="JAMFTS010000003">
    <property type="protein sequence ID" value="KAJ4775261.1"/>
    <property type="molecule type" value="Genomic_DNA"/>
</dbReference>
<feature type="domain" description="Neprosin PEP catalytic" evidence="2">
    <location>
        <begin position="15"/>
        <end position="278"/>
    </location>
</feature>
<gene>
    <name evidence="3" type="ORF">LUZ62_059518</name>
</gene>
<dbReference type="InterPro" id="IPR053168">
    <property type="entry name" value="Glutamic_endopeptidase"/>
</dbReference>
<organism evidence="3 4">
    <name type="scientific">Rhynchospora pubera</name>
    <dbReference type="NCBI Taxonomy" id="906938"/>
    <lineage>
        <taxon>Eukaryota</taxon>
        <taxon>Viridiplantae</taxon>
        <taxon>Streptophyta</taxon>
        <taxon>Embryophyta</taxon>
        <taxon>Tracheophyta</taxon>
        <taxon>Spermatophyta</taxon>
        <taxon>Magnoliopsida</taxon>
        <taxon>Liliopsida</taxon>
        <taxon>Poales</taxon>
        <taxon>Cyperaceae</taxon>
        <taxon>Cyperoideae</taxon>
        <taxon>Rhynchosporeae</taxon>
        <taxon>Rhynchospora</taxon>
    </lineage>
</organism>
<dbReference type="Pfam" id="PF03080">
    <property type="entry name" value="Neprosin"/>
    <property type="match status" value="1"/>
</dbReference>
<sequence length="279" mass="31128">MALKTIFILFSLSCKLVARLLSHSAGYVTYGGEYYGGQTRMSAWGVPDINPNSLSEVSLTLVNFNGDFNGTGHISALRVGLHVFPWLYHNNRLRFFTMWDNAAKLSAPCYNTDCPGFVVANSSIIYPGQAVSPLSQYDGEDRYITFSIRKDPLTQLWTLYREDYNTSMKIGWWQKGILGGLEDKADNVQWVAYVEYPDNEAGPSMGSGHFPREGKHKAAYMADLKHFDQAGNSYSPSIYDLSGGADRPDCYTVLPAAAFWGERGDRHKFYYGGPAGCRN</sequence>
<dbReference type="PROSITE" id="PS52045">
    <property type="entry name" value="NEPROSIN_PEP_CD"/>
    <property type="match status" value="1"/>
</dbReference>
<name>A0AAV8E891_9POAL</name>
<keyword evidence="1" id="KW-0732">Signal</keyword>
<dbReference type="InterPro" id="IPR004314">
    <property type="entry name" value="Neprosin"/>
</dbReference>
<feature type="chain" id="PRO_5043731522" description="Neprosin PEP catalytic domain-containing protein" evidence="1">
    <location>
        <begin position="19"/>
        <end position="279"/>
    </location>
</feature>
<keyword evidence="4" id="KW-1185">Reference proteome</keyword>
<evidence type="ECO:0000259" key="2">
    <source>
        <dbReference type="PROSITE" id="PS52045"/>
    </source>
</evidence>
<evidence type="ECO:0000256" key="1">
    <source>
        <dbReference type="SAM" id="SignalP"/>
    </source>
</evidence>
<feature type="signal peptide" evidence="1">
    <location>
        <begin position="1"/>
        <end position="18"/>
    </location>
</feature>
<dbReference type="AlphaFoldDB" id="A0AAV8E891"/>
<dbReference type="PANTHER" id="PTHR31589">
    <property type="entry name" value="PROTEIN, PUTATIVE (DUF239)-RELATED-RELATED"/>
    <property type="match status" value="1"/>
</dbReference>
<dbReference type="Proteomes" id="UP001140206">
    <property type="component" value="Chromosome 3"/>
</dbReference>
<evidence type="ECO:0000313" key="4">
    <source>
        <dbReference type="Proteomes" id="UP001140206"/>
    </source>
</evidence>
<accession>A0AAV8E891</accession>
<dbReference type="PANTHER" id="PTHR31589:SF104">
    <property type="entry name" value="OS07G0422700 PROTEIN"/>
    <property type="match status" value="1"/>
</dbReference>
<evidence type="ECO:0000313" key="3">
    <source>
        <dbReference type="EMBL" id="KAJ4775261.1"/>
    </source>
</evidence>
<protein>
    <recommendedName>
        <fullName evidence="2">Neprosin PEP catalytic domain-containing protein</fullName>
    </recommendedName>
</protein>